<dbReference type="Pfam" id="PF05552">
    <property type="entry name" value="MS_channel_1st_1"/>
    <property type="match status" value="4"/>
</dbReference>
<feature type="transmembrane region" description="Helical" evidence="1">
    <location>
        <begin position="250"/>
        <end position="271"/>
    </location>
</feature>
<feature type="transmembrane region" description="Helical" evidence="1">
    <location>
        <begin position="346"/>
        <end position="366"/>
    </location>
</feature>
<evidence type="ECO:0000313" key="2">
    <source>
        <dbReference type="EMBL" id="ASC69353.1"/>
    </source>
</evidence>
<feature type="transmembrane region" description="Helical" evidence="1">
    <location>
        <begin position="124"/>
        <end position="141"/>
    </location>
</feature>
<organism evidence="2 3">
    <name type="scientific">Halomicronema hongdechloris C2206</name>
    <dbReference type="NCBI Taxonomy" id="1641165"/>
    <lineage>
        <taxon>Bacteria</taxon>
        <taxon>Bacillati</taxon>
        <taxon>Cyanobacteriota</taxon>
        <taxon>Cyanophyceae</taxon>
        <taxon>Nodosilineales</taxon>
        <taxon>Nodosilineaceae</taxon>
        <taxon>Halomicronema</taxon>
    </lineage>
</organism>
<keyword evidence="1" id="KW-0472">Membrane</keyword>
<keyword evidence="1" id="KW-0812">Transmembrane</keyword>
<feature type="transmembrane region" description="Helical" evidence="1">
    <location>
        <begin position="525"/>
        <end position="548"/>
    </location>
</feature>
<dbReference type="GO" id="GO:0008381">
    <property type="term" value="F:mechanosensitive monoatomic ion channel activity"/>
    <property type="evidence" value="ECO:0007669"/>
    <property type="project" value="InterPro"/>
</dbReference>
<dbReference type="NCBIfam" id="NF033912">
    <property type="entry name" value="msc"/>
    <property type="match status" value="1"/>
</dbReference>
<sequence length="568" mass="60538">MPVMLWLITHRPLQVCQRLDAMTYIAQLSGISPGGDIPWSLLSLAQVPESLTFRDIFTGRIGSFLPSLIGAILLLLVGWIIATVVALGVKNLLKRTNWDDRLANWVMGESPTQDVPIEEWTSTAVYWVIMTFTIVAFLRALNLDVVSEPLNDFLQQIFAYLPRIGGAALLLGIAWAIATVVKAIVTRGLSRFNLDDQLAQQTGGSSPIVLNETIGNVLYWFIFLLFLPLILSALNLPGLLQPVEGLIDQFLQAIPRILTALLVLAIGWLVARISRGIVSNLLAATGADQIGTRVGLAANTQDGVSLSGLVGTIVYVLILIPAAVAALNELDIQAISDPAVQMLEQILTAIPQILMAGLVLVVFYVIGRFVSDLVVSILRSIGFDNIMGILGLPELSVPAAAQAQPTVDTEGQPSTTVQTPGRTPSEVVGLIVLAGIVLFGAVTATEILQFAALTNIVQAILRVSARIISALVVFGVGLYLANLAFRLISAMGTSQARTLAQAARIAVIALVGAMALQQMGVATDIVNLAFGLLLGAIAVAIAIAFGLGGRDIASEQIREWLNNFKQNQ</sequence>
<dbReference type="InterPro" id="IPR008910">
    <property type="entry name" value="MSC_TM_helix"/>
</dbReference>
<evidence type="ECO:0000313" key="3">
    <source>
        <dbReference type="Proteomes" id="UP000191901"/>
    </source>
</evidence>
<keyword evidence="1" id="KW-1133">Transmembrane helix</keyword>
<dbReference type="Gene3D" id="1.10.287.1260">
    <property type="match status" value="2"/>
</dbReference>
<protein>
    <recommendedName>
        <fullName evidence="4">Mechanosensitive ion channel</fullName>
    </recommendedName>
</protein>
<keyword evidence="3" id="KW-1185">Reference proteome</keyword>
<reference evidence="2 3" key="1">
    <citation type="journal article" date="2016" name="Biochim. Biophys. Acta">
        <title>Characterization of red-shifted phycobilisomes isolated from the chlorophyll f-containing cyanobacterium Halomicronema hongdechloris.</title>
        <authorList>
            <person name="Li Y."/>
            <person name="Lin Y."/>
            <person name="Garvey C.J."/>
            <person name="Birch D."/>
            <person name="Corkery R.W."/>
            <person name="Loughlin P.C."/>
            <person name="Scheer H."/>
            <person name="Willows R.D."/>
            <person name="Chen M."/>
        </authorList>
    </citation>
    <scope>NUCLEOTIDE SEQUENCE [LARGE SCALE GENOMIC DNA]</scope>
    <source>
        <strain evidence="2 3">C2206</strain>
    </source>
</reference>
<feature type="transmembrane region" description="Helical" evidence="1">
    <location>
        <begin position="68"/>
        <end position="89"/>
    </location>
</feature>
<feature type="transmembrane region" description="Helical" evidence="1">
    <location>
        <begin position="459"/>
        <end position="481"/>
    </location>
</feature>
<dbReference type="KEGG" id="hhg:XM38_002800"/>
<dbReference type="PANTHER" id="PTHR30221:SF1">
    <property type="entry name" value="SMALL-CONDUCTANCE MECHANOSENSITIVE CHANNEL"/>
    <property type="match status" value="1"/>
</dbReference>
<dbReference type="STRING" id="1641165.XM38_15560"/>
<dbReference type="EMBL" id="CP021983">
    <property type="protein sequence ID" value="ASC69353.1"/>
    <property type="molecule type" value="Genomic_DNA"/>
</dbReference>
<dbReference type="AlphaFoldDB" id="A0A1Z3HGB9"/>
<accession>A0A1Z3HGB9</accession>
<name>A0A1Z3HGB9_9CYAN</name>
<gene>
    <name evidence="2" type="ORF">XM38_002800</name>
</gene>
<dbReference type="InterPro" id="IPR045275">
    <property type="entry name" value="MscS_archaea/bacteria_type"/>
</dbReference>
<dbReference type="Proteomes" id="UP000191901">
    <property type="component" value="Chromosome"/>
</dbReference>
<proteinExistence type="predicted"/>
<feature type="transmembrane region" description="Helical" evidence="1">
    <location>
        <begin position="502"/>
        <end position="519"/>
    </location>
</feature>
<dbReference type="PANTHER" id="PTHR30221">
    <property type="entry name" value="SMALL-CONDUCTANCE MECHANOSENSITIVE CHANNEL"/>
    <property type="match status" value="1"/>
</dbReference>
<feature type="transmembrane region" description="Helical" evidence="1">
    <location>
        <begin position="427"/>
        <end position="453"/>
    </location>
</feature>
<feature type="transmembrane region" description="Helical" evidence="1">
    <location>
        <begin position="161"/>
        <end position="185"/>
    </location>
</feature>
<feature type="transmembrane region" description="Helical" evidence="1">
    <location>
        <begin position="217"/>
        <end position="238"/>
    </location>
</feature>
<feature type="transmembrane region" description="Helical" evidence="1">
    <location>
        <begin position="303"/>
        <end position="326"/>
    </location>
</feature>
<evidence type="ECO:0008006" key="4">
    <source>
        <dbReference type="Google" id="ProtNLM"/>
    </source>
</evidence>
<evidence type="ECO:0000256" key="1">
    <source>
        <dbReference type="SAM" id="Phobius"/>
    </source>
</evidence>